<dbReference type="EMBL" id="CP141059">
    <property type="protein sequence ID" value="WQQ27739.1"/>
    <property type="molecule type" value="Genomic_DNA"/>
</dbReference>
<protein>
    <submittedName>
        <fullName evidence="2">WYL domain-containing protein</fullName>
    </submittedName>
</protein>
<dbReference type="RefSeq" id="WP_322458273.1">
    <property type="nucleotide sequence ID" value="NZ_CP141059.1"/>
</dbReference>
<sequence>MAGKDTPRYAARFGRLPAVFEMLLAHPDGVPLATLADEVEIPAEELREDLLAFYTADPLENDRMLGLWRPPVLEFLGPDGDGDIDPRDAEVVRAVNDRPTEELGVEYVDASELALVHTAAVALHDVEPDEDLAAAIDVLTETMVGTPGGQPELPAWNEPLRPLQEAQRHRRAVKIVYSRTWQHGVSTRVIHPYRLVQTRRGWEVDAGPPDSAGQLRTYLLSGIRDVENLEQTFELPEGLPTMLDAQRATTPVRMVLPHGSRWAADMYAETVTVLRADEDDAEVQLALLPPLADRVGMLLLAAGSGAFVIDPPDLANAGAVLAEELLVHHGTRPILEA</sequence>
<dbReference type="Pfam" id="PF13280">
    <property type="entry name" value="WYL"/>
    <property type="match status" value="1"/>
</dbReference>
<organism evidence="2 3">
    <name type="scientific">Nocardioides bizhenqiangii</name>
    <dbReference type="NCBI Taxonomy" id="3095076"/>
    <lineage>
        <taxon>Bacteria</taxon>
        <taxon>Bacillati</taxon>
        <taxon>Actinomycetota</taxon>
        <taxon>Actinomycetes</taxon>
        <taxon>Propionibacteriales</taxon>
        <taxon>Nocardioidaceae</taxon>
        <taxon>Nocardioides</taxon>
    </lineage>
</organism>
<dbReference type="PROSITE" id="PS52050">
    <property type="entry name" value="WYL"/>
    <property type="match status" value="1"/>
</dbReference>
<evidence type="ECO:0000259" key="1">
    <source>
        <dbReference type="Pfam" id="PF13280"/>
    </source>
</evidence>
<dbReference type="Proteomes" id="UP001327225">
    <property type="component" value="Chromosome"/>
</dbReference>
<accession>A0ABZ0ZUZ6</accession>
<reference evidence="3" key="1">
    <citation type="submission" date="2023-12" db="EMBL/GenBank/DDBJ databases">
        <title>Novel species in genus Nocardioides.</title>
        <authorList>
            <person name="Zhou H."/>
        </authorList>
    </citation>
    <scope>NUCLEOTIDE SEQUENCE [LARGE SCALE GENOMIC DNA]</scope>
    <source>
        <strain evidence="3">HM61</strain>
    </source>
</reference>
<feature type="domain" description="WYL" evidence="1">
    <location>
        <begin position="160"/>
        <end position="227"/>
    </location>
</feature>
<evidence type="ECO:0000313" key="2">
    <source>
        <dbReference type="EMBL" id="WQQ27739.1"/>
    </source>
</evidence>
<name>A0ABZ0ZUZ6_9ACTN</name>
<dbReference type="InterPro" id="IPR026881">
    <property type="entry name" value="WYL_dom"/>
</dbReference>
<gene>
    <name evidence="2" type="ORF">SHK19_05760</name>
</gene>
<evidence type="ECO:0000313" key="3">
    <source>
        <dbReference type="Proteomes" id="UP001327225"/>
    </source>
</evidence>
<proteinExistence type="predicted"/>
<keyword evidence="3" id="KW-1185">Reference proteome</keyword>